<dbReference type="SUPFAM" id="SSF48498">
    <property type="entry name" value="Tetracyclin repressor-like, C-terminal domain"/>
    <property type="match status" value="1"/>
</dbReference>
<dbReference type="InterPro" id="IPR001647">
    <property type="entry name" value="HTH_TetR"/>
</dbReference>
<keyword evidence="2" id="KW-0805">Transcription regulation</keyword>
<dbReference type="PANTHER" id="PTHR30055:SF234">
    <property type="entry name" value="HTH-TYPE TRANSCRIPTIONAL REGULATOR BETI"/>
    <property type="match status" value="1"/>
</dbReference>
<dbReference type="SUPFAM" id="SSF46689">
    <property type="entry name" value="Homeodomain-like"/>
    <property type="match status" value="1"/>
</dbReference>
<evidence type="ECO:0000256" key="3">
    <source>
        <dbReference type="ARBA" id="ARBA00023125"/>
    </source>
</evidence>
<proteinExistence type="predicted"/>
<dbReference type="GO" id="GO:0000976">
    <property type="term" value="F:transcription cis-regulatory region binding"/>
    <property type="evidence" value="ECO:0007669"/>
    <property type="project" value="TreeGrafter"/>
</dbReference>
<dbReference type="InterPro" id="IPR009057">
    <property type="entry name" value="Homeodomain-like_sf"/>
</dbReference>
<dbReference type="InterPro" id="IPR039538">
    <property type="entry name" value="BetI_C"/>
</dbReference>
<accession>A0A929FZI5</accession>
<dbReference type="Pfam" id="PF00440">
    <property type="entry name" value="TetR_N"/>
    <property type="match status" value="1"/>
</dbReference>
<feature type="domain" description="HTH tetR-type" evidence="6">
    <location>
        <begin position="1"/>
        <end position="47"/>
    </location>
</feature>
<keyword evidence="8" id="KW-1185">Reference proteome</keyword>
<keyword evidence="4" id="KW-0804">Transcription</keyword>
<keyword evidence="1" id="KW-0678">Repressor</keyword>
<feature type="DNA-binding region" description="H-T-H motif" evidence="5">
    <location>
        <begin position="10"/>
        <end position="29"/>
    </location>
</feature>
<reference evidence="7" key="1">
    <citation type="submission" date="2020-10" db="EMBL/GenBank/DDBJ databases">
        <title>Diversity and distribution of actinomycetes associated with coral in the coast of Hainan.</title>
        <authorList>
            <person name="Li F."/>
        </authorList>
    </citation>
    <scope>NUCLEOTIDE SEQUENCE</scope>
    <source>
        <strain evidence="7">HNM0983</strain>
    </source>
</reference>
<evidence type="ECO:0000256" key="1">
    <source>
        <dbReference type="ARBA" id="ARBA00022491"/>
    </source>
</evidence>
<keyword evidence="3 5" id="KW-0238">DNA-binding</keyword>
<evidence type="ECO:0000313" key="7">
    <source>
        <dbReference type="EMBL" id="MBE9373777.1"/>
    </source>
</evidence>
<evidence type="ECO:0000256" key="5">
    <source>
        <dbReference type="PROSITE-ProRule" id="PRU00335"/>
    </source>
</evidence>
<dbReference type="Proteomes" id="UP000598360">
    <property type="component" value="Unassembled WGS sequence"/>
</dbReference>
<dbReference type="AlphaFoldDB" id="A0A929FZI5"/>
<dbReference type="InterPro" id="IPR036271">
    <property type="entry name" value="Tet_transcr_reg_TetR-rel_C_sf"/>
</dbReference>
<evidence type="ECO:0000313" key="8">
    <source>
        <dbReference type="Proteomes" id="UP000598360"/>
    </source>
</evidence>
<dbReference type="Pfam" id="PF13977">
    <property type="entry name" value="TetR_C_6"/>
    <property type="match status" value="1"/>
</dbReference>
<dbReference type="Gene3D" id="1.10.357.10">
    <property type="entry name" value="Tetracycline Repressor, domain 2"/>
    <property type="match status" value="1"/>
</dbReference>
<dbReference type="InterPro" id="IPR050109">
    <property type="entry name" value="HTH-type_TetR-like_transc_reg"/>
</dbReference>
<evidence type="ECO:0000259" key="6">
    <source>
        <dbReference type="PROSITE" id="PS50977"/>
    </source>
</evidence>
<protein>
    <submittedName>
        <fullName evidence="7">TetR/AcrR family transcriptional regulator</fullName>
    </submittedName>
</protein>
<dbReference type="PROSITE" id="PS50977">
    <property type="entry name" value="HTH_TETR_2"/>
    <property type="match status" value="1"/>
</dbReference>
<evidence type="ECO:0000256" key="2">
    <source>
        <dbReference type="ARBA" id="ARBA00023015"/>
    </source>
</evidence>
<gene>
    <name evidence="7" type="ORF">IQ251_04865</name>
</gene>
<sequence length="181" mass="19481">MSRSGAEATTMRAIAAEAGVTTGSVTHYFEDKADVMTAVLEHNNRYSLQRITEASEGLRGLAAVRACALALMPTEAGVMSMWRVWLAFWTSGYPDPSGAWELQGGYHSWRDGMRAHLAEAVRDGEIPSGLNLRYEADRIGALVAGVGLVFGPAHLNRAGSTRTLRMLDDHLAGIAEGVHRG</sequence>
<evidence type="ECO:0000256" key="4">
    <source>
        <dbReference type="ARBA" id="ARBA00023163"/>
    </source>
</evidence>
<comment type="caution">
    <text evidence="7">The sequence shown here is derived from an EMBL/GenBank/DDBJ whole genome shotgun (WGS) entry which is preliminary data.</text>
</comment>
<name>A0A929FZI5_9PSEU</name>
<dbReference type="PANTHER" id="PTHR30055">
    <property type="entry name" value="HTH-TYPE TRANSCRIPTIONAL REGULATOR RUTR"/>
    <property type="match status" value="1"/>
</dbReference>
<dbReference type="GO" id="GO:0003700">
    <property type="term" value="F:DNA-binding transcription factor activity"/>
    <property type="evidence" value="ECO:0007669"/>
    <property type="project" value="TreeGrafter"/>
</dbReference>
<dbReference type="EMBL" id="JADEYC010000007">
    <property type="protein sequence ID" value="MBE9373777.1"/>
    <property type="molecule type" value="Genomic_DNA"/>
</dbReference>
<organism evidence="7 8">
    <name type="scientific">Saccharopolyspora montiporae</name>
    <dbReference type="NCBI Taxonomy" id="2781240"/>
    <lineage>
        <taxon>Bacteria</taxon>
        <taxon>Bacillati</taxon>
        <taxon>Actinomycetota</taxon>
        <taxon>Actinomycetes</taxon>
        <taxon>Pseudonocardiales</taxon>
        <taxon>Pseudonocardiaceae</taxon>
        <taxon>Saccharopolyspora</taxon>
    </lineage>
</organism>